<sequence length="77" mass="8462">MSLAAFVPTNTQKARTTAIAAFKRMLEAENVSLEFVESSILMDASGKRLAATMDRFGFYLAINEGKKVTDEDPKSKT</sequence>
<dbReference type="AlphaFoldDB" id="A0A6A3NHR4"/>
<accession>A0A6A3NHR4</accession>
<proteinExistence type="predicted"/>
<organism evidence="1 2">
    <name type="scientific">Phytophthora rubi</name>
    <dbReference type="NCBI Taxonomy" id="129364"/>
    <lineage>
        <taxon>Eukaryota</taxon>
        <taxon>Sar</taxon>
        <taxon>Stramenopiles</taxon>
        <taxon>Oomycota</taxon>
        <taxon>Peronosporomycetes</taxon>
        <taxon>Peronosporales</taxon>
        <taxon>Peronosporaceae</taxon>
        <taxon>Phytophthora</taxon>
    </lineage>
</organism>
<evidence type="ECO:0000313" key="2">
    <source>
        <dbReference type="Proteomes" id="UP000435112"/>
    </source>
</evidence>
<dbReference type="OrthoDB" id="121050at2759"/>
<gene>
    <name evidence="1" type="ORF">PR002_g3679</name>
</gene>
<reference evidence="1 2" key="1">
    <citation type="submission" date="2018-09" db="EMBL/GenBank/DDBJ databases">
        <title>Genomic investigation of the strawberry pathogen Phytophthora fragariae indicates pathogenicity is determined by transcriptional variation in three key races.</title>
        <authorList>
            <person name="Adams T.M."/>
            <person name="Armitage A.D."/>
            <person name="Sobczyk M.K."/>
            <person name="Bates H.J."/>
            <person name="Dunwell J.M."/>
            <person name="Nellist C.F."/>
            <person name="Harrison R.J."/>
        </authorList>
    </citation>
    <scope>NUCLEOTIDE SEQUENCE [LARGE SCALE GENOMIC DNA]</scope>
    <source>
        <strain evidence="1 2">SCRP324</strain>
    </source>
</reference>
<comment type="caution">
    <text evidence="1">The sequence shown here is derived from an EMBL/GenBank/DDBJ whole genome shotgun (WGS) entry which is preliminary data.</text>
</comment>
<dbReference type="Proteomes" id="UP000435112">
    <property type="component" value="Unassembled WGS sequence"/>
</dbReference>
<name>A0A6A3NHR4_9STRA</name>
<dbReference type="EMBL" id="QXFU01000137">
    <property type="protein sequence ID" value="KAE9042852.1"/>
    <property type="molecule type" value="Genomic_DNA"/>
</dbReference>
<evidence type="ECO:0000313" key="1">
    <source>
        <dbReference type="EMBL" id="KAE9042852.1"/>
    </source>
</evidence>
<protein>
    <submittedName>
        <fullName evidence="1">Uncharacterized protein</fullName>
    </submittedName>
</protein>